<keyword evidence="2" id="KW-0732">Signal</keyword>
<evidence type="ECO:0000256" key="2">
    <source>
        <dbReference type="SAM" id="SignalP"/>
    </source>
</evidence>
<dbReference type="EMBL" id="JAIZPD010000003">
    <property type="protein sequence ID" value="KAH0965437.1"/>
    <property type="molecule type" value="Genomic_DNA"/>
</dbReference>
<feature type="signal peptide" evidence="2">
    <location>
        <begin position="1"/>
        <end position="25"/>
    </location>
</feature>
<protein>
    <submittedName>
        <fullName evidence="3">Uncharacterized protein</fullName>
    </submittedName>
</protein>
<proteinExistence type="predicted"/>
<evidence type="ECO:0000256" key="1">
    <source>
        <dbReference type="SAM" id="MobiDB-lite"/>
    </source>
</evidence>
<sequence length="190" mass="18731">MPACNMAVFANVLLFVGTFISGAVGVSPYTNGASTETAAPQELGYVTSAGSLVYSVNMCTIVHSTVCQTSMSTEGAHSSPHSPAGYPSSAPGSSSGKVDAAISPAEPTPTSVVKATSTVTRATTLTKGNSSVASTSTSENADITPTQTEDYQPTGSTASAVPVSTGASNTVSVVRGVAIGAGAMAVALLF</sequence>
<feature type="compositionally biased region" description="Low complexity" evidence="1">
    <location>
        <begin position="76"/>
        <end position="96"/>
    </location>
</feature>
<feature type="region of interest" description="Disordered" evidence="1">
    <location>
        <begin position="126"/>
        <end position="165"/>
    </location>
</feature>
<feature type="chain" id="PRO_5040470865" evidence="2">
    <location>
        <begin position="26"/>
        <end position="190"/>
    </location>
</feature>
<dbReference type="OrthoDB" id="5103851at2759"/>
<dbReference type="GeneID" id="68352582"/>
<dbReference type="Proteomes" id="UP000824596">
    <property type="component" value="Unassembled WGS sequence"/>
</dbReference>
<dbReference type="AlphaFoldDB" id="A0A9P8N2J2"/>
<reference evidence="3" key="1">
    <citation type="submission" date="2021-09" db="EMBL/GenBank/DDBJ databases">
        <title>A high-quality genome of the endoparasitic fungus Hirsutella rhossiliensis with a comparison of Hirsutella genomes reveals transposable elements contributing to genome size variation.</title>
        <authorList>
            <person name="Lin R."/>
            <person name="Jiao Y."/>
            <person name="Sun X."/>
            <person name="Ling J."/>
            <person name="Xie B."/>
            <person name="Cheng X."/>
        </authorList>
    </citation>
    <scope>NUCLEOTIDE SEQUENCE</scope>
    <source>
        <strain evidence="3">HR02</strain>
    </source>
</reference>
<feature type="compositionally biased region" description="Polar residues" evidence="1">
    <location>
        <begin position="128"/>
        <end position="159"/>
    </location>
</feature>
<name>A0A9P8N2J2_9HYPO</name>
<organism evidence="3 4">
    <name type="scientific">Hirsutella rhossiliensis</name>
    <dbReference type="NCBI Taxonomy" id="111463"/>
    <lineage>
        <taxon>Eukaryota</taxon>
        <taxon>Fungi</taxon>
        <taxon>Dikarya</taxon>
        <taxon>Ascomycota</taxon>
        <taxon>Pezizomycotina</taxon>
        <taxon>Sordariomycetes</taxon>
        <taxon>Hypocreomycetidae</taxon>
        <taxon>Hypocreales</taxon>
        <taxon>Ophiocordycipitaceae</taxon>
        <taxon>Hirsutella</taxon>
    </lineage>
</organism>
<keyword evidence="4" id="KW-1185">Reference proteome</keyword>
<gene>
    <name evidence="3" type="ORF">HRG_03453</name>
</gene>
<evidence type="ECO:0000313" key="4">
    <source>
        <dbReference type="Proteomes" id="UP000824596"/>
    </source>
</evidence>
<comment type="caution">
    <text evidence="3">The sequence shown here is derived from an EMBL/GenBank/DDBJ whole genome shotgun (WGS) entry which is preliminary data.</text>
</comment>
<accession>A0A9P8N2J2</accession>
<dbReference type="RefSeq" id="XP_044722950.1">
    <property type="nucleotide sequence ID" value="XM_044861924.1"/>
</dbReference>
<feature type="region of interest" description="Disordered" evidence="1">
    <location>
        <begin position="72"/>
        <end position="114"/>
    </location>
</feature>
<evidence type="ECO:0000313" key="3">
    <source>
        <dbReference type="EMBL" id="KAH0965437.1"/>
    </source>
</evidence>